<feature type="repeat" description="ANK" evidence="1">
    <location>
        <begin position="133"/>
        <end position="165"/>
    </location>
</feature>
<dbReference type="PRINTS" id="PR01415">
    <property type="entry name" value="ANKYRIN"/>
</dbReference>
<evidence type="ECO:0000256" key="1">
    <source>
        <dbReference type="PROSITE-ProRule" id="PRU00023"/>
    </source>
</evidence>
<dbReference type="InterPro" id="IPR002110">
    <property type="entry name" value="Ankyrin_rpt"/>
</dbReference>
<name>A0A371PLD7_9BACL</name>
<dbReference type="OrthoDB" id="341379at2"/>
<keyword evidence="3" id="KW-1185">Reference proteome</keyword>
<dbReference type="InterPro" id="IPR051616">
    <property type="entry name" value="Cul2-RING_E3_ligase_SR"/>
</dbReference>
<dbReference type="RefSeq" id="WP_116044173.1">
    <property type="nucleotide sequence ID" value="NZ_QUBQ01000001.1"/>
</dbReference>
<dbReference type="InterPro" id="IPR036770">
    <property type="entry name" value="Ankyrin_rpt-contain_sf"/>
</dbReference>
<evidence type="ECO:0000313" key="2">
    <source>
        <dbReference type="EMBL" id="REK76923.1"/>
    </source>
</evidence>
<proteinExistence type="predicted"/>
<sequence length="362" mass="40878">MKYFDPIMDDALKRNDFEAVKALLVNGFDLTPIPGFGTYLDLAWSYRYHTEYDFEIVKLLIEFGESLNDPADPSIVMAAMQGNLEEMQYVLDRGADINAITHTKVSALWTAANNNNKEVIQFLLDAGIDLKAHGGTALQTAAFNGHLEIVKILIDAGADINYQCFDGHPDLSYTPLHKSAYGFGQFSVVQYLLEAGANTRLKNHYGERAVHIAKRNNKEIAELISKYESADLHDYDLKVEELKRMKLPKGIIQDLGDEREKVELPHSRSVDYLIYCSVFDVTEVTFNGIRLINLLAETDGYSSYGILVWIPSKKALGTYDVEHETLAILHKVTWKAFRKSPGKYIDLILDGEYDPIEIEDID</sequence>
<accession>A0A371PLD7</accession>
<keyword evidence="1" id="KW-0040">ANK repeat</keyword>
<dbReference type="PANTHER" id="PTHR46224:SF64">
    <property type="entry name" value="IQ MOTIF AND ANKYRIN REPEAT DOMAIN-CONTAINING PROTEIN 1"/>
    <property type="match status" value="1"/>
</dbReference>
<protein>
    <submittedName>
        <fullName evidence="2">Ankyrin repeat domain-containing protein</fullName>
    </submittedName>
</protein>
<dbReference type="Proteomes" id="UP000261905">
    <property type="component" value="Unassembled WGS sequence"/>
</dbReference>
<dbReference type="EMBL" id="QUBQ01000001">
    <property type="protein sequence ID" value="REK76923.1"/>
    <property type="molecule type" value="Genomic_DNA"/>
</dbReference>
<dbReference type="SMART" id="SM00248">
    <property type="entry name" value="ANK"/>
    <property type="match status" value="7"/>
</dbReference>
<evidence type="ECO:0000313" key="3">
    <source>
        <dbReference type="Proteomes" id="UP000261905"/>
    </source>
</evidence>
<dbReference type="AlphaFoldDB" id="A0A371PLD7"/>
<feature type="repeat" description="ANK" evidence="1">
    <location>
        <begin position="171"/>
        <end position="204"/>
    </location>
</feature>
<reference evidence="2 3" key="1">
    <citation type="submission" date="2018-08" db="EMBL/GenBank/DDBJ databases">
        <title>Paenibacillus sp. M4BSY-1, whole genome shotgun sequence.</title>
        <authorList>
            <person name="Tuo L."/>
        </authorList>
    </citation>
    <scope>NUCLEOTIDE SEQUENCE [LARGE SCALE GENOMIC DNA]</scope>
    <source>
        <strain evidence="2 3">M4BSY-1</strain>
    </source>
</reference>
<dbReference type="Gene3D" id="1.25.40.20">
    <property type="entry name" value="Ankyrin repeat-containing domain"/>
    <property type="match status" value="2"/>
</dbReference>
<dbReference type="Pfam" id="PF12796">
    <property type="entry name" value="Ank_2"/>
    <property type="match status" value="1"/>
</dbReference>
<dbReference type="PANTHER" id="PTHR46224">
    <property type="entry name" value="ANKYRIN REPEAT FAMILY PROTEIN"/>
    <property type="match status" value="1"/>
</dbReference>
<dbReference type="PROSITE" id="PS50297">
    <property type="entry name" value="ANK_REP_REGION"/>
    <property type="match status" value="1"/>
</dbReference>
<gene>
    <name evidence="2" type="ORF">DX130_07875</name>
</gene>
<dbReference type="SUPFAM" id="SSF48403">
    <property type="entry name" value="Ankyrin repeat"/>
    <property type="match status" value="1"/>
</dbReference>
<comment type="caution">
    <text evidence="2">The sequence shown here is derived from an EMBL/GenBank/DDBJ whole genome shotgun (WGS) entry which is preliminary data.</text>
</comment>
<organism evidence="2 3">
    <name type="scientific">Paenibacillus paeoniae</name>
    <dbReference type="NCBI Taxonomy" id="2292705"/>
    <lineage>
        <taxon>Bacteria</taxon>
        <taxon>Bacillati</taxon>
        <taxon>Bacillota</taxon>
        <taxon>Bacilli</taxon>
        <taxon>Bacillales</taxon>
        <taxon>Paenibacillaceae</taxon>
        <taxon>Paenibacillus</taxon>
    </lineage>
</organism>
<dbReference type="Pfam" id="PF00023">
    <property type="entry name" value="Ank"/>
    <property type="match status" value="1"/>
</dbReference>
<dbReference type="PROSITE" id="PS50088">
    <property type="entry name" value="ANK_REPEAT"/>
    <property type="match status" value="2"/>
</dbReference>